<dbReference type="AlphaFoldDB" id="A0A1B7NVF0"/>
<dbReference type="EMBL" id="LGUA01000627">
    <property type="protein sequence ID" value="OAX80746.1"/>
    <property type="molecule type" value="Genomic_DNA"/>
</dbReference>
<dbReference type="Pfam" id="PF13489">
    <property type="entry name" value="Methyltransf_23"/>
    <property type="match status" value="1"/>
</dbReference>
<name>A0A1B7NVF0_9EURO</name>
<dbReference type="SUPFAM" id="SSF53335">
    <property type="entry name" value="S-adenosyl-L-methionine-dependent methyltransferases"/>
    <property type="match status" value="1"/>
</dbReference>
<evidence type="ECO:0000256" key="1">
    <source>
        <dbReference type="SAM" id="MobiDB-lite"/>
    </source>
</evidence>
<comment type="caution">
    <text evidence="2">The sequence shown here is derived from an EMBL/GenBank/DDBJ whole genome shotgun (WGS) entry which is preliminary data.</text>
</comment>
<dbReference type="Gene3D" id="3.40.50.150">
    <property type="entry name" value="Vaccinia Virus protein VP39"/>
    <property type="match status" value="1"/>
</dbReference>
<feature type="non-terminal residue" evidence="2">
    <location>
        <position position="1"/>
    </location>
</feature>
<accession>A0A1B7NVF0</accession>
<dbReference type="Proteomes" id="UP000091918">
    <property type="component" value="Unassembled WGS sequence"/>
</dbReference>
<evidence type="ECO:0008006" key="4">
    <source>
        <dbReference type="Google" id="ProtNLM"/>
    </source>
</evidence>
<gene>
    <name evidence="2" type="ORF">ACJ72_04912</name>
</gene>
<proteinExistence type="predicted"/>
<evidence type="ECO:0000313" key="3">
    <source>
        <dbReference type="Proteomes" id="UP000091918"/>
    </source>
</evidence>
<feature type="compositionally biased region" description="Polar residues" evidence="1">
    <location>
        <begin position="32"/>
        <end position="57"/>
    </location>
</feature>
<keyword evidence="3" id="KW-1185">Reference proteome</keyword>
<sequence length="246" mass="28103">TDLSPIQRILVPPNCTFEIDDFEAQWSYATTATTDTPPLSNPTTCANTSANDALNSDNPTNPVPTPAPTPALFDFIHAREITGSVQDYSNFFTQAYRHLAPGGYLEMQSMEMNFFSDDGTHERAVTAVKWQRSLVEASRRLGKEFCVERSWKEAMEKKGFVGVEEVVYKVPLSIWPKDPHMKELGRYQAMHLPEMLQSYSLALFTRVLEWRKEELDYLLKAVENDLTHSKSHLYTKVWVVYGRKGE</sequence>
<dbReference type="STRING" id="1658172.A0A1B7NVF0"/>
<protein>
    <recommendedName>
        <fullName evidence="4">Methyltransferase type 11 domain-containing protein</fullName>
    </recommendedName>
</protein>
<organism evidence="2 3">
    <name type="scientific">Emergomyces africanus</name>
    <dbReference type="NCBI Taxonomy" id="1955775"/>
    <lineage>
        <taxon>Eukaryota</taxon>
        <taxon>Fungi</taxon>
        <taxon>Dikarya</taxon>
        <taxon>Ascomycota</taxon>
        <taxon>Pezizomycotina</taxon>
        <taxon>Eurotiomycetes</taxon>
        <taxon>Eurotiomycetidae</taxon>
        <taxon>Onygenales</taxon>
        <taxon>Ajellomycetaceae</taxon>
        <taxon>Emergomyces</taxon>
    </lineage>
</organism>
<reference evidence="2 3" key="1">
    <citation type="submission" date="2015-07" db="EMBL/GenBank/DDBJ databases">
        <title>Emmonsia species relationships and genome sequence.</title>
        <authorList>
            <person name="Cuomo C.A."/>
            <person name="Schwartz I.S."/>
            <person name="Kenyon C."/>
            <person name="de Hoog G.S."/>
            <person name="Govender N.P."/>
            <person name="Botha A."/>
            <person name="Moreno L."/>
            <person name="de Vries M."/>
            <person name="Munoz J.F."/>
            <person name="Stielow J.B."/>
        </authorList>
    </citation>
    <scope>NUCLEOTIDE SEQUENCE [LARGE SCALE GENOMIC DNA]</scope>
    <source>
        <strain evidence="2 3">CBS 136260</strain>
    </source>
</reference>
<dbReference type="InterPro" id="IPR029063">
    <property type="entry name" value="SAM-dependent_MTases_sf"/>
</dbReference>
<feature type="region of interest" description="Disordered" evidence="1">
    <location>
        <begin position="32"/>
        <end position="63"/>
    </location>
</feature>
<evidence type="ECO:0000313" key="2">
    <source>
        <dbReference type="EMBL" id="OAX80746.1"/>
    </source>
</evidence>
<dbReference type="OrthoDB" id="2013972at2759"/>